<organism evidence="3 4">
    <name type="scientific">Mucilaginibacter oryzae</name>
    <dbReference type="NCBI Taxonomy" id="468058"/>
    <lineage>
        <taxon>Bacteria</taxon>
        <taxon>Pseudomonadati</taxon>
        <taxon>Bacteroidota</taxon>
        <taxon>Sphingobacteriia</taxon>
        <taxon>Sphingobacteriales</taxon>
        <taxon>Sphingobacteriaceae</taxon>
        <taxon>Mucilaginibacter</taxon>
    </lineage>
</organism>
<proteinExistence type="predicted"/>
<feature type="signal peptide" evidence="1">
    <location>
        <begin position="1"/>
        <end position="28"/>
    </location>
</feature>
<protein>
    <submittedName>
        <fullName evidence="3">Uncharacterized protein DUF4440</fullName>
    </submittedName>
</protein>
<reference evidence="3 4" key="1">
    <citation type="submission" date="2018-05" db="EMBL/GenBank/DDBJ databases">
        <title>Genomic Encyclopedia of Archaeal and Bacterial Type Strains, Phase II (KMG-II): from individual species to whole genera.</title>
        <authorList>
            <person name="Goeker M."/>
        </authorList>
    </citation>
    <scope>NUCLEOTIDE SEQUENCE [LARGE SCALE GENOMIC DNA]</scope>
    <source>
        <strain evidence="3 4">DSM 19975</strain>
    </source>
</reference>
<feature type="domain" description="DUF4440" evidence="2">
    <location>
        <begin position="46"/>
        <end position="157"/>
    </location>
</feature>
<accession>A0A316HDC9</accession>
<keyword evidence="1" id="KW-0732">Signal</keyword>
<dbReference type="Proteomes" id="UP000245678">
    <property type="component" value="Unassembled WGS sequence"/>
</dbReference>
<evidence type="ECO:0000259" key="2">
    <source>
        <dbReference type="Pfam" id="PF14534"/>
    </source>
</evidence>
<dbReference type="InterPro" id="IPR032710">
    <property type="entry name" value="NTF2-like_dom_sf"/>
</dbReference>
<sequence length="165" mass="18407">MKKLIQNILAITITAICVSTLSTTSVDAQTAAFKPKDVQLYNTIAHMDSVMFNAFNSRNLEVMKTLFTPDVEFYNDGKGVTGYDATMAGFKGIFENKQAADLRRDLVKESLEVYPMPGYGAIEMGTHIFTHTENGHKITGTMKFVHLWQLKDGQWKVARVVSVGH</sequence>
<name>A0A316HDC9_9SPHI</name>
<keyword evidence="4" id="KW-1185">Reference proteome</keyword>
<dbReference type="EMBL" id="QGHA01000003">
    <property type="protein sequence ID" value="PWK78417.1"/>
    <property type="molecule type" value="Genomic_DNA"/>
</dbReference>
<evidence type="ECO:0000256" key="1">
    <source>
        <dbReference type="SAM" id="SignalP"/>
    </source>
</evidence>
<dbReference type="InterPro" id="IPR027843">
    <property type="entry name" value="DUF4440"/>
</dbReference>
<feature type="chain" id="PRO_5016381396" evidence="1">
    <location>
        <begin position="29"/>
        <end position="165"/>
    </location>
</feature>
<dbReference type="RefSeq" id="WP_109607954.1">
    <property type="nucleotide sequence ID" value="NZ_QGHA01000003.1"/>
</dbReference>
<evidence type="ECO:0000313" key="4">
    <source>
        <dbReference type="Proteomes" id="UP000245678"/>
    </source>
</evidence>
<gene>
    <name evidence="3" type="ORF">LX99_02261</name>
</gene>
<dbReference type="Gene3D" id="3.10.450.50">
    <property type="match status" value="1"/>
</dbReference>
<dbReference type="SUPFAM" id="SSF54427">
    <property type="entry name" value="NTF2-like"/>
    <property type="match status" value="1"/>
</dbReference>
<comment type="caution">
    <text evidence="3">The sequence shown here is derived from an EMBL/GenBank/DDBJ whole genome shotgun (WGS) entry which is preliminary data.</text>
</comment>
<evidence type="ECO:0000313" key="3">
    <source>
        <dbReference type="EMBL" id="PWK78417.1"/>
    </source>
</evidence>
<dbReference type="AlphaFoldDB" id="A0A316HDC9"/>
<dbReference type="Pfam" id="PF14534">
    <property type="entry name" value="DUF4440"/>
    <property type="match status" value="1"/>
</dbReference>